<evidence type="ECO:0000256" key="1">
    <source>
        <dbReference type="ARBA" id="ARBA00004651"/>
    </source>
</evidence>
<dbReference type="EMBL" id="PPUQ01000004">
    <property type="protein sequence ID" value="RDC40260.1"/>
    <property type="molecule type" value="Genomic_DNA"/>
</dbReference>
<sequence>MVAESLPYGWQERSPKQVAAIVLLILMAMVLSFVELPVVPGAEWLKYDPSGIVSLLATILYGSWIGVAVAVTSWIPHLVTDPLGAFMNIMATVSLILVVGTVYRRKPCLMHAVLGCAAGVVVSSAVSICLNFVVTPLYMGATYEQVASLVLPALLPFNVVKALANSVVAIVSYRKLASLLEEQEGNLSNSDQNRS</sequence>
<evidence type="ECO:0000256" key="6">
    <source>
        <dbReference type="ARBA" id="ARBA00022989"/>
    </source>
</evidence>
<evidence type="ECO:0000256" key="3">
    <source>
        <dbReference type="ARBA" id="ARBA00022448"/>
    </source>
</evidence>
<dbReference type="Pfam" id="PF12822">
    <property type="entry name" value="ECF_trnsprt"/>
    <property type="match status" value="1"/>
</dbReference>
<dbReference type="PIRSF" id="PIRSF037778">
    <property type="entry name" value="UCP037778_transp_RibU"/>
    <property type="match status" value="1"/>
</dbReference>
<dbReference type="GO" id="GO:0005886">
    <property type="term" value="C:plasma membrane"/>
    <property type="evidence" value="ECO:0007669"/>
    <property type="project" value="UniProtKB-SubCell"/>
</dbReference>
<feature type="transmembrane region" description="Helical" evidence="9">
    <location>
        <begin position="20"/>
        <end position="39"/>
    </location>
</feature>
<evidence type="ECO:0000313" key="12">
    <source>
        <dbReference type="EMBL" id="RDC40260.1"/>
    </source>
</evidence>
<keyword evidence="7 8" id="KW-0472">Membrane</keyword>
<evidence type="ECO:0000313" key="15">
    <source>
        <dbReference type="Proteomes" id="UP000253915"/>
    </source>
</evidence>
<proteinExistence type="inferred from homology"/>
<dbReference type="EMBL" id="VEVP01000003">
    <property type="protein sequence ID" value="TNU95027.1"/>
    <property type="molecule type" value="Genomic_DNA"/>
</dbReference>
<comment type="caution">
    <text evidence="13">The sequence shown here is derived from an EMBL/GenBank/DDBJ whole genome shotgun (WGS) entry which is preliminary data.</text>
</comment>
<feature type="transmembrane region" description="Helical" evidence="9">
    <location>
        <begin position="146"/>
        <end position="171"/>
    </location>
</feature>
<evidence type="ECO:0000256" key="7">
    <source>
        <dbReference type="ARBA" id="ARBA00023136"/>
    </source>
</evidence>
<feature type="transmembrane region" description="Helical" evidence="9">
    <location>
        <begin position="51"/>
        <end position="71"/>
    </location>
</feature>
<keyword evidence="5 9" id="KW-0812">Transmembrane</keyword>
<evidence type="ECO:0000256" key="2">
    <source>
        <dbReference type="ARBA" id="ARBA00005540"/>
    </source>
</evidence>
<dbReference type="Proteomes" id="UP000312594">
    <property type="component" value="Unassembled WGS sequence"/>
</dbReference>
<evidence type="ECO:0000256" key="4">
    <source>
        <dbReference type="ARBA" id="ARBA00022475"/>
    </source>
</evidence>
<dbReference type="RefSeq" id="WP_009306919.1">
    <property type="nucleotide sequence ID" value="NZ_AP025575.1"/>
</dbReference>
<reference evidence="14 15" key="2">
    <citation type="journal article" date="2018" name="Elife">
        <title>Discovery and characterization of a prevalent human gut bacterial enzyme sufficient for the inactivation of a family of plant toxins.</title>
        <authorList>
            <person name="Koppel N."/>
            <person name="Bisanz J.E."/>
            <person name="Pandelia M.E."/>
            <person name="Turnbaugh P.J."/>
            <person name="Balskus E.P."/>
        </authorList>
    </citation>
    <scope>NUCLEOTIDE SEQUENCE [LARGE SCALE GENOMIC DNA]</scope>
    <source>
        <strain evidence="12 15">16A</strain>
        <strain evidence="11 14">MR1 #12</strain>
        <strain evidence="10 16">W1 BHI 6</strain>
    </source>
</reference>
<gene>
    <name evidence="12" type="ORF">C1853_04900</name>
    <name evidence="11" type="ORF">C1872_08150</name>
    <name evidence="10" type="ORF">C1875_05780</name>
    <name evidence="13" type="ORF">FIC87_02375</name>
</gene>
<dbReference type="GeneID" id="69512072"/>
<evidence type="ECO:0000256" key="9">
    <source>
        <dbReference type="SAM" id="Phobius"/>
    </source>
</evidence>
<evidence type="ECO:0000256" key="5">
    <source>
        <dbReference type="ARBA" id="ARBA00022692"/>
    </source>
</evidence>
<organism evidence="13 17">
    <name type="scientific">Eggerthella lenta</name>
    <name type="common">Eubacterium lentum</name>
    <dbReference type="NCBI Taxonomy" id="84112"/>
    <lineage>
        <taxon>Bacteria</taxon>
        <taxon>Bacillati</taxon>
        <taxon>Actinomycetota</taxon>
        <taxon>Coriobacteriia</taxon>
        <taxon>Eggerthellales</taxon>
        <taxon>Eggerthellaceae</taxon>
        <taxon>Eggerthella</taxon>
    </lineage>
</organism>
<feature type="transmembrane region" description="Helical" evidence="9">
    <location>
        <begin position="83"/>
        <end position="103"/>
    </location>
</feature>
<comment type="function">
    <text evidence="8">Probably a riboflavin-binding protein that interacts with the energy-coupling factor (ECF) ABC-transporter complex.</text>
</comment>
<keyword evidence="4 8" id="KW-1003">Cell membrane</keyword>
<evidence type="ECO:0000313" key="14">
    <source>
        <dbReference type="Proteomes" id="UP000253752"/>
    </source>
</evidence>
<evidence type="ECO:0000313" key="13">
    <source>
        <dbReference type="EMBL" id="TNU95027.1"/>
    </source>
</evidence>
<dbReference type="Proteomes" id="UP000253915">
    <property type="component" value="Unassembled WGS sequence"/>
</dbReference>
<feature type="transmembrane region" description="Helical" evidence="9">
    <location>
        <begin position="112"/>
        <end position="134"/>
    </location>
</feature>
<dbReference type="Gene3D" id="1.10.1760.20">
    <property type="match status" value="1"/>
</dbReference>
<name>A0A369MZX3_EGGLN</name>
<dbReference type="Proteomes" id="UP000253752">
    <property type="component" value="Unassembled WGS sequence"/>
</dbReference>
<dbReference type="PANTHER" id="PTHR38438">
    <property type="entry name" value="RIBOFLAVIN TRANSPORTER RIBU"/>
    <property type="match status" value="1"/>
</dbReference>
<protein>
    <recommendedName>
        <fullName evidence="8">Riboflavin transporter</fullName>
    </recommendedName>
</protein>
<evidence type="ECO:0000313" key="11">
    <source>
        <dbReference type="EMBL" id="RDB79443.1"/>
    </source>
</evidence>
<evidence type="ECO:0000313" key="16">
    <source>
        <dbReference type="Proteomes" id="UP000253970"/>
    </source>
</evidence>
<comment type="similarity">
    <text evidence="2 8">Belongs to the prokaryotic riboflavin transporter (P-RFT) (TC 2.A.87) family.</text>
</comment>
<comment type="subcellular location">
    <subcellularLocation>
        <location evidence="1">Cell membrane</location>
        <topology evidence="1">Multi-pass membrane protein</topology>
    </subcellularLocation>
</comment>
<dbReference type="InterPro" id="IPR025720">
    <property type="entry name" value="RibU"/>
</dbReference>
<evidence type="ECO:0000313" key="10">
    <source>
        <dbReference type="EMBL" id="RDB71691.1"/>
    </source>
</evidence>
<dbReference type="GO" id="GO:0032217">
    <property type="term" value="F:riboflavin transmembrane transporter activity"/>
    <property type="evidence" value="ECO:0007669"/>
    <property type="project" value="UniProtKB-UniRule"/>
</dbReference>
<reference evidence="13 17" key="1">
    <citation type="journal article" date="2005" name="Appl. Environ. Microbiol.">
        <title>Intestinal bacterial communities that produce active estrogen-like compounds enterodiol and enterolactone in humans.</title>
        <authorList>
            <person name="Clavel T."/>
            <person name="Henderson G."/>
            <person name="Alpert C.A."/>
            <person name="Philippe C."/>
            <person name="Rigottier-Gois L."/>
            <person name="Dore J."/>
            <person name="Blaut M."/>
        </authorList>
    </citation>
    <scope>NUCLEOTIDE SEQUENCE [LARGE SCALE GENOMIC DNA]</scope>
    <source>
        <strain evidence="13 17">SECO-MT75m2</strain>
    </source>
</reference>
<dbReference type="Proteomes" id="UP000253970">
    <property type="component" value="Unassembled WGS sequence"/>
</dbReference>
<keyword evidence="3 8" id="KW-0813">Transport</keyword>
<accession>A0A369MZX3</accession>
<keyword evidence="6 9" id="KW-1133">Transmembrane helix</keyword>
<dbReference type="InterPro" id="IPR024529">
    <property type="entry name" value="ECF_trnsprt_substrate-spec"/>
</dbReference>
<dbReference type="EMBL" id="PPTX01000011">
    <property type="protein sequence ID" value="RDB79443.1"/>
    <property type="molecule type" value="Genomic_DNA"/>
</dbReference>
<dbReference type="EMBL" id="PPTU01000006">
    <property type="protein sequence ID" value="RDB71691.1"/>
    <property type="molecule type" value="Genomic_DNA"/>
</dbReference>
<evidence type="ECO:0000256" key="8">
    <source>
        <dbReference type="PIRNR" id="PIRNR037778"/>
    </source>
</evidence>
<dbReference type="AlphaFoldDB" id="A0A369MZX3"/>
<reference evidence="13" key="3">
    <citation type="submission" date="2019-06" db="EMBL/GenBank/DDBJ databases">
        <authorList>
            <person name="Bisanz J.E."/>
            <person name="Turnbaugh P.J."/>
        </authorList>
    </citation>
    <scope>NUCLEOTIDE SEQUENCE</scope>
    <source>
        <strain evidence="13">SECO-MT75m2</strain>
    </source>
</reference>
<evidence type="ECO:0000313" key="17">
    <source>
        <dbReference type="Proteomes" id="UP000312594"/>
    </source>
</evidence>
<dbReference type="PANTHER" id="PTHR38438:SF1">
    <property type="entry name" value="RIBOFLAVIN TRANSPORTER RIBU"/>
    <property type="match status" value="1"/>
</dbReference>